<sequence length="113" mass="13116">MNHHIQVLFAYIATCTKRKNSSVVCGIRRSCSEEQKPKKSKTRSHTKPERSPLLSTGPGYKNLTKKKQKGIVYGQVLRNQEYLCWQIREKERMGQSKVFLVGNQQQKKSSNKY</sequence>
<evidence type="ECO:0000256" key="1">
    <source>
        <dbReference type="SAM" id="MobiDB-lite"/>
    </source>
</evidence>
<gene>
    <name evidence="2" type="ORF">GMARGA_LOCUS21419</name>
</gene>
<comment type="caution">
    <text evidence="2">The sequence shown here is derived from an EMBL/GenBank/DDBJ whole genome shotgun (WGS) entry which is preliminary data.</text>
</comment>
<evidence type="ECO:0000313" key="3">
    <source>
        <dbReference type="Proteomes" id="UP000789901"/>
    </source>
</evidence>
<proteinExistence type="predicted"/>
<name>A0ABN7VQ26_GIGMA</name>
<organism evidence="2 3">
    <name type="scientific">Gigaspora margarita</name>
    <dbReference type="NCBI Taxonomy" id="4874"/>
    <lineage>
        <taxon>Eukaryota</taxon>
        <taxon>Fungi</taxon>
        <taxon>Fungi incertae sedis</taxon>
        <taxon>Mucoromycota</taxon>
        <taxon>Glomeromycotina</taxon>
        <taxon>Glomeromycetes</taxon>
        <taxon>Diversisporales</taxon>
        <taxon>Gigasporaceae</taxon>
        <taxon>Gigaspora</taxon>
    </lineage>
</organism>
<dbReference type="EMBL" id="CAJVQB010019769">
    <property type="protein sequence ID" value="CAG8792244.1"/>
    <property type="molecule type" value="Genomic_DNA"/>
</dbReference>
<protein>
    <submittedName>
        <fullName evidence="2">772_t:CDS:1</fullName>
    </submittedName>
</protein>
<dbReference type="Proteomes" id="UP000789901">
    <property type="component" value="Unassembled WGS sequence"/>
</dbReference>
<accession>A0ABN7VQ26</accession>
<keyword evidence="3" id="KW-1185">Reference proteome</keyword>
<evidence type="ECO:0000313" key="2">
    <source>
        <dbReference type="EMBL" id="CAG8792244.1"/>
    </source>
</evidence>
<feature type="region of interest" description="Disordered" evidence="1">
    <location>
        <begin position="32"/>
        <end position="60"/>
    </location>
</feature>
<reference evidence="2 3" key="1">
    <citation type="submission" date="2021-06" db="EMBL/GenBank/DDBJ databases">
        <authorList>
            <person name="Kallberg Y."/>
            <person name="Tangrot J."/>
            <person name="Rosling A."/>
        </authorList>
    </citation>
    <scope>NUCLEOTIDE SEQUENCE [LARGE SCALE GENOMIC DNA]</scope>
    <source>
        <strain evidence="2 3">120-4 pot B 10/14</strain>
    </source>
</reference>